<gene>
    <name evidence="4" type="ORF">BD289DRAFT_400182</name>
</gene>
<dbReference type="PANTHER" id="PTHR46640:SF1">
    <property type="entry name" value="FUNGAL LIPASE-LIKE DOMAIN-CONTAINING PROTEIN-RELATED"/>
    <property type="match status" value="1"/>
</dbReference>
<evidence type="ECO:0000256" key="2">
    <source>
        <dbReference type="ARBA" id="ARBA00022801"/>
    </source>
</evidence>
<feature type="domain" description="Fungal lipase-type" evidence="3">
    <location>
        <begin position="67"/>
        <end position="197"/>
    </location>
</feature>
<evidence type="ECO:0000313" key="4">
    <source>
        <dbReference type="EMBL" id="PSS05275.1"/>
    </source>
</evidence>
<evidence type="ECO:0000313" key="5">
    <source>
        <dbReference type="Proteomes" id="UP000241462"/>
    </source>
</evidence>
<accession>A0A2T3ANW5</accession>
<dbReference type="EMBL" id="KZ678372">
    <property type="protein sequence ID" value="PSS05275.1"/>
    <property type="molecule type" value="Genomic_DNA"/>
</dbReference>
<dbReference type="Gene3D" id="3.40.50.1820">
    <property type="entry name" value="alpha/beta hydrolase"/>
    <property type="match status" value="1"/>
</dbReference>
<evidence type="ECO:0000256" key="1">
    <source>
        <dbReference type="ARBA" id="ARBA00022729"/>
    </source>
</evidence>
<dbReference type="CDD" id="cd00519">
    <property type="entry name" value="Lipase_3"/>
    <property type="match status" value="1"/>
</dbReference>
<protein>
    <submittedName>
        <fullName evidence="4">Alpha/Beta hydrolase protein</fullName>
    </submittedName>
</protein>
<dbReference type="STRING" id="2025994.A0A2T3ANW5"/>
<dbReference type="InterPro" id="IPR029058">
    <property type="entry name" value="AB_hydrolase_fold"/>
</dbReference>
<dbReference type="InterPro" id="IPR002921">
    <property type="entry name" value="Fungal_lipase-type"/>
</dbReference>
<dbReference type="InterPro" id="IPR051299">
    <property type="entry name" value="AB_hydrolase_lip/est"/>
</dbReference>
<dbReference type="InParanoid" id="A0A2T3ANW5"/>
<evidence type="ECO:0000259" key="3">
    <source>
        <dbReference type="Pfam" id="PF01764"/>
    </source>
</evidence>
<keyword evidence="5" id="KW-1185">Reference proteome</keyword>
<organism evidence="4 5">
    <name type="scientific">Coniella lustricola</name>
    <dbReference type="NCBI Taxonomy" id="2025994"/>
    <lineage>
        <taxon>Eukaryota</taxon>
        <taxon>Fungi</taxon>
        <taxon>Dikarya</taxon>
        <taxon>Ascomycota</taxon>
        <taxon>Pezizomycotina</taxon>
        <taxon>Sordariomycetes</taxon>
        <taxon>Sordariomycetidae</taxon>
        <taxon>Diaporthales</taxon>
        <taxon>Schizoparmaceae</taxon>
        <taxon>Coniella</taxon>
    </lineage>
</organism>
<sequence>MSNLVHFAQYAGAAYCNPIAGRPVLCKGDICPAGNYSNATVYSVFHGIETEIMGFIAIDSNAHEIILSIRGTSAIGNWLADVVWARQPTSMCAGCWAHFGFLFAYSEIASAAETSLASANRLFPSYKLTITGHSLGAAVATLLGMSLRDKGYDLDIYTYGSPRVGNQALASYISRQPGHEYRVTHNADVVTRLPPINREFRHTSPEYWLSPGPERRVSYHAGEVEECKGTANVDCSAGAPWWDLDITSHLYYLVAITQCGGGVNKQFHLDLSSWALGLGEGGRSGEMDLVLASATSEPVNATTATNSSVEGLKPSTVDTLAMYAKLDQEYASALAVTDAETKVVF</sequence>
<dbReference type="Pfam" id="PF01764">
    <property type="entry name" value="Lipase_3"/>
    <property type="match status" value="1"/>
</dbReference>
<reference evidence="4 5" key="1">
    <citation type="journal article" date="2018" name="Mycol. Prog.">
        <title>Coniella lustricola, a new species from submerged detritus.</title>
        <authorList>
            <person name="Raudabaugh D.B."/>
            <person name="Iturriaga T."/>
            <person name="Carver A."/>
            <person name="Mondo S."/>
            <person name="Pangilinan J."/>
            <person name="Lipzen A."/>
            <person name="He G."/>
            <person name="Amirebrahimi M."/>
            <person name="Grigoriev I.V."/>
            <person name="Miller A.N."/>
        </authorList>
    </citation>
    <scope>NUCLEOTIDE SEQUENCE [LARGE SCALE GENOMIC DNA]</scope>
    <source>
        <strain evidence="4 5">B22-T-1</strain>
    </source>
</reference>
<dbReference type="PANTHER" id="PTHR46640">
    <property type="entry name" value="TRIACYLGLYCEROL LIPASE, PUTATIVE (AFU_ORTHOLOGUE AFUA_6G06510)-RELATED"/>
    <property type="match status" value="1"/>
</dbReference>
<dbReference type="Proteomes" id="UP000241462">
    <property type="component" value="Unassembled WGS sequence"/>
</dbReference>
<dbReference type="SUPFAM" id="SSF53474">
    <property type="entry name" value="alpha/beta-Hydrolases"/>
    <property type="match status" value="1"/>
</dbReference>
<name>A0A2T3ANW5_9PEZI</name>
<dbReference type="GO" id="GO:0006629">
    <property type="term" value="P:lipid metabolic process"/>
    <property type="evidence" value="ECO:0007669"/>
    <property type="project" value="InterPro"/>
</dbReference>
<proteinExistence type="predicted"/>
<keyword evidence="2 4" id="KW-0378">Hydrolase</keyword>
<dbReference type="OrthoDB" id="426718at2759"/>
<dbReference type="FunCoup" id="A0A2T3ANW5">
    <property type="interactions" value="6"/>
</dbReference>
<keyword evidence="1" id="KW-0732">Signal</keyword>
<dbReference type="GO" id="GO:0016787">
    <property type="term" value="F:hydrolase activity"/>
    <property type="evidence" value="ECO:0007669"/>
    <property type="project" value="UniProtKB-KW"/>
</dbReference>
<dbReference type="AlphaFoldDB" id="A0A2T3ANW5"/>